<dbReference type="InterPro" id="IPR050782">
    <property type="entry name" value="PP1_regulatory_subunit_3"/>
</dbReference>
<accession>A0A8S2UGU2</accession>
<protein>
    <recommendedName>
        <fullName evidence="2">CBM21 domain-containing protein</fullName>
    </recommendedName>
</protein>
<evidence type="ECO:0000313" key="5">
    <source>
        <dbReference type="Proteomes" id="UP000682733"/>
    </source>
</evidence>
<feature type="region of interest" description="Disordered" evidence="1">
    <location>
        <begin position="48"/>
        <end position="68"/>
    </location>
</feature>
<dbReference type="AlphaFoldDB" id="A0A8S2UGU2"/>
<dbReference type="Gene3D" id="2.60.40.2440">
    <property type="entry name" value="Carbohydrate binding type-21 domain"/>
    <property type="match status" value="1"/>
</dbReference>
<evidence type="ECO:0000259" key="2">
    <source>
        <dbReference type="PROSITE" id="PS51159"/>
    </source>
</evidence>
<evidence type="ECO:0000313" key="3">
    <source>
        <dbReference type="EMBL" id="CAF1527705.1"/>
    </source>
</evidence>
<dbReference type="GO" id="GO:0000164">
    <property type="term" value="C:protein phosphatase type 1 complex"/>
    <property type="evidence" value="ECO:0007669"/>
    <property type="project" value="TreeGrafter"/>
</dbReference>
<dbReference type="Proteomes" id="UP000677228">
    <property type="component" value="Unassembled WGS sequence"/>
</dbReference>
<dbReference type="PROSITE" id="PS51159">
    <property type="entry name" value="CBM21"/>
    <property type="match status" value="1"/>
</dbReference>
<dbReference type="GO" id="GO:0005979">
    <property type="term" value="P:regulation of glycogen biosynthetic process"/>
    <property type="evidence" value="ECO:0007669"/>
    <property type="project" value="TreeGrafter"/>
</dbReference>
<dbReference type="Pfam" id="PF03370">
    <property type="entry name" value="CBM_21"/>
    <property type="match status" value="1"/>
</dbReference>
<dbReference type="EMBL" id="CAJOBA010059256">
    <property type="protein sequence ID" value="CAF4314412.1"/>
    <property type="molecule type" value="Genomic_DNA"/>
</dbReference>
<dbReference type="PANTHER" id="PTHR12307">
    <property type="entry name" value="PROTEIN PHOSPHATASE 1 REGULATORY SUBUNIT"/>
    <property type="match status" value="1"/>
</dbReference>
<proteinExistence type="predicted"/>
<evidence type="ECO:0000313" key="4">
    <source>
        <dbReference type="EMBL" id="CAF4314412.1"/>
    </source>
</evidence>
<dbReference type="InterPro" id="IPR005036">
    <property type="entry name" value="CBM21_dom"/>
</dbReference>
<reference evidence="4" key="1">
    <citation type="submission" date="2021-02" db="EMBL/GenBank/DDBJ databases">
        <authorList>
            <person name="Nowell W R."/>
        </authorList>
    </citation>
    <scope>NUCLEOTIDE SEQUENCE</scope>
</reference>
<sequence length="341" mass="39666">MSLSSLHKTRTYTNFLQNATTTAPTTINDQGYLSSSERRYSDDEICFPLDDFPEAQNRRDTSSSSGIEGDIATSEIDFSIGFDVMDDNDLISLDENEQYVDSSDESNVVDDRNEFGRPYFQQKLQKTDYDVEDDNERQTRTEFLNSFNSSTNTLAKNVSKKVVRFADVMGLDLESVRYMTPPDQSILSIIHDCIKTKLEQLKIIRNDVSNNFYLKSKSFIQPINVTQHVYDRQVLLEYLYTKDLSAFGTIRVNNICYEKYVFVRYTLDNWLTYNDLSTIYSQYNRDDNTDSYIFELKVPDEVLSSTPPPTTILFAVCYSTTNQEYWDNNFNCNYQIEIHQH</sequence>
<organism evidence="4 5">
    <name type="scientific">Didymodactylos carnosus</name>
    <dbReference type="NCBI Taxonomy" id="1234261"/>
    <lineage>
        <taxon>Eukaryota</taxon>
        <taxon>Metazoa</taxon>
        <taxon>Spiralia</taxon>
        <taxon>Gnathifera</taxon>
        <taxon>Rotifera</taxon>
        <taxon>Eurotatoria</taxon>
        <taxon>Bdelloidea</taxon>
        <taxon>Philodinida</taxon>
        <taxon>Philodinidae</taxon>
        <taxon>Didymodactylos</taxon>
    </lineage>
</organism>
<name>A0A8S2UGU2_9BILA</name>
<dbReference type="GO" id="GO:2001069">
    <property type="term" value="F:glycogen binding"/>
    <property type="evidence" value="ECO:0007669"/>
    <property type="project" value="TreeGrafter"/>
</dbReference>
<comment type="caution">
    <text evidence="4">The sequence shown here is derived from an EMBL/GenBank/DDBJ whole genome shotgun (WGS) entry which is preliminary data.</text>
</comment>
<dbReference type="InterPro" id="IPR038175">
    <property type="entry name" value="CBM21_dom_sf"/>
</dbReference>
<dbReference type="PANTHER" id="PTHR12307:SF36">
    <property type="entry name" value="GLYCOGEN-BINDING SUBUNIT 76A"/>
    <property type="match status" value="1"/>
</dbReference>
<dbReference type="EMBL" id="CAJNOK010037062">
    <property type="protein sequence ID" value="CAF1527705.1"/>
    <property type="molecule type" value="Genomic_DNA"/>
</dbReference>
<dbReference type="Proteomes" id="UP000682733">
    <property type="component" value="Unassembled WGS sequence"/>
</dbReference>
<gene>
    <name evidence="3" type="ORF">OVA965_LOCUS38094</name>
    <name evidence="4" type="ORF">TMI583_LOCUS39241</name>
</gene>
<evidence type="ECO:0000256" key="1">
    <source>
        <dbReference type="SAM" id="MobiDB-lite"/>
    </source>
</evidence>
<feature type="domain" description="CBM21" evidence="2">
    <location>
        <begin position="226"/>
        <end position="337"/>
    </location>
</feature>
<dbReference type="GO" id="GO:0008157">
    <property type="term" value="F:protein phosphatase 1 binding"/>
    <property type="evidence" value="ECO:0007669"/>
    <property type="project" value="TreeGrafter"/>
</dbReference>